<dbReference type="Pfam" id="PF13787">
    <property type="entry name" value="HXXEE"/>
    <property type="match status" value="1"/>
</dbReference>
<keyword evidence="1" id="KW-1133">Transmembrane helix</keyword>
<evidence type="ECO:0000256" key="1">
    <source>
        <dbReference type="SAM" id="Phobius"/>
    </source>
</evidence>
<reference evidence="2 3" key="1">
    <citation type="submission" date="2018-03" db="EMBL/GenBank/DDBJ databases">
        <title>The draft genome of Mesorhizobium sp. 6GN-30.</title>
        <authorList>
            <person name="Liu L."/>
            <person name="Li L."/>
            <person name="Wang T."/>
            <person name="Zhang X."/>
            <person name="Liang L."/>
        </authorList>
    </citation>
    <scope>NUCLEOTIDE SEQUENCE [LARGE SCALE GENOMIC DNA]</scope>
    <source>
        <strain evidence="2 3">6GN30</strain>
    </source>
</reference>
<keyword evidence="3" id="KW-1185">Reference proteome</keyword>
<name>A0A2P7SR59_9HYPH</name>
<dbReference type="InterPro" id="IPR025671">
    <property type="entry name" value="HXXEE"/>
</dbReference>
<protein>
    <submittedName>
        <fullName evidence="2">HXXEE domain-containing protein</fullName>
    </submittedName>
</protein>
<organism evidence="2 3">
    <name type="scientific">Kumtagia ephedrae</name>
    <dbReference type="NCBI Taxonomy" id="2116701"/>
    <lineage>
        <taxon>Bacteria</taxon>
        <taxon>Pseudomonadati</taxon>
        <taxon>Pseudomonadota</taxon>
        <taxon>Alphaproteobacteria</taxon>
        <taxon>Hyphomicrobiales</taxon>
        <taxon>Phyllobacteriaceae</taxon>
        <taxon>Kumtagia</taxon>
    </lineage>
</organism>
<feature type="transmembrane region" description="Helical" evidence="1">
    <location>
        <begin position="163"/>
        <end position="184"/>
    </location>
</feature>
<evidence type="ECO:0000313" key="3">
    <source>
        <dbReference type="Proteomes" id="UP000241229"/>
    </source>
</evidence>
<keyword evidence="1" id="KW-0812">Transmembrane</keyword>
<dbReference type="Proteomes" id="UP000241229">
    <property type="component" value="Unassembled WGS sequence"/>
</dbReference>
<comment type="caution">
    <text evidence="2">The sequence shown here is derived from an EMBL/GenBank/DDBJ whole genome shotgun (WGS) entry which is preliminary data.</text>
</comment>
<dbReference type="AlphaFoldDB" id="A0A2P7SR59"/>
<gene>
    <name evidence="2" type="ORF">C7I84_04615</name>
</gene>
<feature type="transmembrane region" description="Helical" evidence="1">
    <location>
        <begin position="81"/>
        <end position="101"/>
    </location>
</feature>
<accession>A0A2P7SR59</accession>
<proteinExistence type="predicted"/>
<dbReference type="EMBL" id="PXYK01000003">
    <property type="protein sequence ID" value="PSJ64958.1"/>
    <property type="molecule type" value="Genomic_DNA"/>
</dbReference>
<dbReference type="OrthoDB" id="285799at2"/>
<feature type="transmembrane region" description="Helical" evidence="1">
    <location>
        <begin position="196"/>
        <end position="217"/>
    </location>
</feature>
<evidence type="ECO:0000313" key="2">
    <source>
        <dbReference type="EMBL" id="PSJ64958.1"/>
    </source>
</evidence>
<feature type="transmembrane region" description="Helical" evidence="1">
    <location>
        <begin position="135"/>
        <end position="156"/>
    </location>
</feature>
<sequence length="223" mass="23607">MGLGFAAGVLAGLLFGELRGDRTVPRSRDMVWLAWAATAAYLLHQFEEHGIDAEGQPYAFHAMMCETFGFADAAACPVPKAFITAVNIPLVWLAGPISALLGRRWPAVALSFFGVVSVNAVAHIGPALANGSYNPGLVTSILLFLPLSLRALWIALRRPDLGVPAVAATVLAGILIHAVLMLSLKAYLAGWIGEPVLIAIQIVNPAIPMLLLAALTLRRSARV</sequence>
<keyword evidence="1" id="KW-0472">Membrane</keyword>
<feature type="transmembrane region" description="Helical" evidence="1">
    <location>
        <begin position="108"/>
        <end position="129"/>
    </location>
</feature>